<evidence type="ECO:0000313" key="13">
    <source>
        <dbReference type="Proteomes" id="UP001175228"/>
    </source>
</evidence>
<keyword evidence="5" id="KW-0597">Phosphoprotein</keyword>
<evidence type="ECO:0000256" key="3">
    <source>
        <dbReference type="ARBA" id="ARBA00022490"/>
    </source>
</evidence>
<dbReference type="Proteomes" id="UP001175228">
    <property type="component" value="Unassembled WGS sequence"/>
</dbReference>
<evidence type="ECO:0000256" key="1">
    <source>
        <dbReference type="ARBA" id="ARBA00004123"/>
    </source>
</evidence>
<keyword evidence="9" id="KW-0539">Nucleus</keyword>
<feature type="region of interest" description="Disordered" evidence="10">
    <location>
        <begin position="1"/>
        <end position="112"/>
    </location>
</feature>
<evidence type="ECO:0000256" key="10">
    <source>
        <dbReference type="SAM" id="MobiDB-lite"/>
    </source>
</evidence>
<keyword evidence="4" id="KW-1017">Isopeptide bond</keyword>
<dbReference type="PANTHER" id="PTHR31169">
    <property type="entry name" value="OS05G0300700 PROTEIN"/>
    <property type="match status" value="1"/>
</dbReference>
<sequence length="766" mass="85267">MVQQNLSGRAELSSSSKKRRKPSVEVTFSPPPKKRSKDEVHQYQRAQSPAAVTEGSRTSVIRDSLPKKPKVKTNPPKQRKPSVGPRTPSVQAHTKAAVSRTKSTATSFCSDDEPEMTFSVHYDDTLEHVRLINSCEEIYEYTMQDEDPVSEEVLSMNLRFIRSRLKDLRVTEDRQSYDPQADIDVEPTETPAVPLGMSAKARGKQKATPFSPAKDNLLSPKYIETNLGSDFLYLEGDHSVIYDPRVSQSQLGPTMHSPHVRPFPMDDLTSMFCSSSSQEKEQLLGPLHVSSLEDKPYLHDSNLHLSYPWVDTSEPLHNGTIDPSLLGGFESMDRSSSSSSSSSSGSSLRDKSPSPPPKLHFPAVQIETEIHPSSHLLSPPCPTVAGYQPQLNDMLDELEMSDLTSLDDSSPCIKPISLDPPPAPSLPWPKPTAIPVKVGPPAHRKKPQWPMAKENSFCHQCRTRSFRLSVQCGCGMIYCVRCITLRYDNLEFNADAKDFVCPKCNNACTCDVCTRRRGEEYVSTRRRAVVSPSRSPRKSGKPRKARDAEEMDTEDHNPAPLYRLSPARHHHHLHVPLRELPHVSPLGGCTNMPPLSKRKKGPVKYWGTIYGSFTGAKIATAYIPEDGSSNTLLLQRSRVFVGEIQPVWGLGTNPTLRAVDPVKNTVENDDAQKTRRRFVGQKAALFMPIRTIDSSGFMEYGSDADGEHDPEEPGDRLTPNDEHPGFEWRWGEDLDLDKISLADEDVTSVVIMSLKQIGITAMVSTE</sequence>
<feature type="compositionally biased region" description="Basic and acidic residues" evidence="10">
    <location>
        <begin position="705"/>
        <end position="724"/>
    </location>
</feature>
<evidence type="ECO:0000256" key="9">
    <source>
        <dbReference type="ARBA" id="ARBA00023242"/>
    </source>
</evidence>
<gene>
    <name evidence="12" type="ORF">EDD18DRAFT_559728</name>
</gene>
<dbReference type="EMBL" id="JAUEPU010000035">
    <property type="protein sequence ID" value="KAK0489921.1"/>
    <property type="molecule type" value="Genomic_DNA"/>
</dbReference>
<feature type="domain" description="Zinc-finger" evidence="11">
    <location>
        <begin position="454"/>
        <end position="521"/>
    </location>
</feature>
<keyword evidence="13" id="KW-1185">Reference proteome</keyword>
<keyword evidence="8" id="KW-0804">Transcription</keyword>
<proteinExistence type="predicted"/>
<dbReference type="Pfam" id="PF10497">
    <property type="entry name" value="zf-4CXXC_R1"/>
    <property type="match status" value="1"/>
</dbReference>
<keyword evidence="7" id="KW-0805">Transcription regulation</keyword>
<evidence type="ECO:0000256" key="7">
    <source>
        <dbReference type="ARBA" id="ARBA00023015"/>
    </source>
</evidence>
<reference evidence="12" key="1">
    <citation type="submission" date="2023-06" db="EMBL/GenBank/DDBJ databases">
        <authorList>
            <consortium name="Lawrence Berkeley National Laboratory"/>
            <person name="Ahrendt S."/>
            <person name="Sahu N."/>
            <person name="Indic B."/>
            <person name="Wong-Bajracharya J."/>
            <person name="Merenyi Z."/>
            <person name="Ke H.-M."/>
            <person name="Monk M."/>
            <person name="Kocsube S."/>
            <person name="Drula E."/>
            <person name="Lipzen A."/>
            <person name="Balint B."/>
            <person name="Henrissat B."/>
            <person name="Andreopoulos B."/>
            <person name="Martin F.M."/>
            <person name="Harder C.B."/>
            <person name="Rigling D."/>
            <person name="Ford K.L."/>
            <person name="Foster G.D."/>
            <person name="Pangilinan J."/>
            <person name="Papanicolaou A."/>
            <person name="Barry K."/>
            <person name="LaButti K."/>
            <person name="Viragh M."/>
            <person name="Koriabine M."/>
            <person name="Yan M."/>
            <person name="Riley R."/>
            <person name="Champramary S."/>
            <person name="Plett K.L."/>
            <person name="Tsai I.J."/>
            <person name="Slot J."/>
            <person name="Sipos G."/>
            <person name="Plett J."/>
            <person name="Nagy L.G."/>
            <person name="Grigoriev I.V."/>
        </authorList>
    </citation>
    <scope>NUCLEOTIDE SEQUENCE</scope>
    <source>
        <strain evidence="12">HWK02</strain>
    </source>
</reference>
<feature type="region of interest" description="Disordered" evidence="10">
    <location>
        <begin position="524"/>
        <end position="559"/>
    </location>
</feature>
<feature type="compositionally biased region" description="Polar residues" evidence="10">
    <location>
        <begin position="100"/>
        <end position="109"/>
    </location>
</feature>
<organism evidence="12 13">
    <name type="scientific">Armillaria luteobubalina</name>
    <dbReference type="NCBI Taxonomy" id="153913"/>
    <lineage>
        <taxon>Eukaryota</taxon>
        <taxon>Fungi</taxon>
        <taxon>Dikarya</taxon>
        <taxon>Basidiomycota</taxon>
        <taxon>Agaricomycotina</taxon>
        <taxon>Agaricomycetes</taxon>
        <taxon>Agaricomycetidae</taxon>
        <taxon>Agaricales</taxon>
        <taxon>Marasmiineae</taxon>
        <taxon>Physalacriaceae</taxon>
        <taxon>Armillaria</taxon>
    </lineage>
</organism>
<evidence type="ECO:0000259" key="11">
    <source>
        <dbReference type="Pfam" id="PF10497"/>
    </source>
</evidence>
<name>A0AA39PUB2_9AGAR</name>
<keyword evidence="3" id="KW-0963">Cytoplasm</keyword>
<evidence type="ECO:0000256" key="8">
    <source>
        <dbReference type="ARBA" id="ARBA00023163"/>
    </source>
</evidence>
<keyword evidence="6" id="KW-0832">Ubl conjugation</keyword>
<dbReference type="InterPro" id="IPR040221">
    <property type="entry name" value="CDCA7/CDA7L"/>
</dbReference>
<protein>
    <recommendedName>
        <fullName evidence="11">Zinc-finger domain-containing protein</fullName>
    </recommendedName>
</protein>
<evidence type="ECO:0000256" key="5">
    <source>
        <dbReference type="ARBA" id="ARBA00022553"/>
    </source>
</evidence>
<evidence type="ECO:0000256" key="4">
    <source>
        <dbReference type="ARBA" id="ARBA00022499"/>
    </source>
</evidence>
<dbReference type="AlphaFoldDB" id="A0AA39PUB2"/>
<comment type="caution">
    <text evidence="12">The sequence shown here is derived from an EMBL/GenBank/DDBJ whole genome shotgun (WGS) entry which is preliminary data.</text>
</comment>
<dbReference type="GO" id="GO:0006355">
    <property type="term" value="P:regulation of DNA-templated transcription"/>
    <property type="evidence" value="ECO:0007669"/>
    <property type="project" value="InterPro"/>
</dbReference>
<dbReference type="GO" id="GO:0005737">
    <property type="term" value="C:cytoplasm"/>
    <property type="evidence" value="ECO:0007669"/>
    <property type="project" value="UniProtKB-SubCell"/>
</dbReference>
<accession>A0AA39PUB2</accession>
<feature type="region of interest" description="Disordered" evidence="10">
    <location>
        <begin position="321"/>
        <end position="360"/>
    </location>
</feature>
<feature type="compositionally biased region" description="Basic residues" evidence="10">
    <location>
        <begin position="535"/>
        <end position="544"/>
    </location>
</feature>
<dbReference type="GO" id="GO:0005634">
    <property type="term" value="C:nucleus"/>
    <property type="evidence" value="ECO:0007669"/>
    <property type="project" value="UniProtKB-SubCell"/>
</dbReference>
<evidence type="ECO:0000313" key="12">
    <source>
        <dbReference type="EMBL" id="KAK0489921.1"/>
    </source>
</evidence>
<feature type="region of interest" description="Disordered" evidence="10">
    <location>
        <begin position="700"/>
        <end position="724"/>
    </location>
</feature>
<dbReference type="InterPro" id="IPR018866">
    <property type="entry name" value="Znf-4CXXC_R1"/>
</dbReference>
<evidence type="ECO:0000256" key="6">
    <source>
        <dbReference type="ARBA" id="ARBA00022843"/>
    </source>
</evidence>
<feature type="compositionally biased region" description="Low complexity" evidence="10">
    <location>
        <begin position="335"/>
        <end position="347"/>
    </location>
</feature>
<comment type="subcellular location">
    <subcellularLocation>
        <location evidence="2">Cytoplasm</location>
    </subcellularLocation>
    <subcellularLocation>
        <location evidence="1">Nucleus</location>
    </subcellularLocation>
</comment>
<evidence type="ECO:0000256" key="2">
    <source>
        <dbReference type="ARBA" id="ARBA00004496"/>
    </source>
</evidence>
<dbReference type="PANTHER" id="PTHR31169:SF8">
    <property type="entry name" value="ZINC-FINGER DOMAIN OF MONOAMINE-OXIDASE A REPRESSOR R1 PROTEIN"/>
    <property type="match status" value="1"/>
</dbReference>